<name>A0A1X7VEV1_AMPQE</name>
<feature type="domain" description="TTF-type" evidence="1">
    <location>
        <begin position="41"/>
        <end position="133"/>
    </location>
</feature>
<dbReference type="OrthoDB" id="1739706at2759"/>
<evidence type="ECO:0000259" key="1">
    <source>
        <dbReference type="SMART" id="SM00597"/>
    </source>
</evidence>
<dbReference type="PANTHER" id="PTHR11697">
    <property type="entry name" value="GENERAL TRANSCRIPTION FACTOR 2-RELATED ZINC FINGER PROTEIN"/>
    <property type="match status" value="1"/>
</dbReference>
<dbReference type="STRING" id="400682.A0A1X7VEV1"/>
<dbReference type="InterPro" id="IPR006580">
    <property type="entry name" value="Znf_TTF"/>
</dbReference>
<dbReference type="EnsemblMetazoa" id="Aqu2.1.38830_001">
    <property type="protein sequence ID" value="Aqu2.1.38830_001"/>
    <property type="gene ID" value="Aqu2.1.38830"/>
</dbReference>
<dbReference type="AlphaFoldDB" id="A0A1X7VEV1"/>
<organism evidence="2">
    <name type="scientific">Amphimedon queenslandica</name>
    <name type="common">Sponge</name>
    <dbReference type="NCBI Taxonomy" id="400682"/>
    <lineage>
        <taxon>Eukaryota</taxon>
        <taxon>Metazoa</taxon>
        <taxon>Porifera</taxon>
        <taxon>Demospongiae</taxon>
        <taxon>Heteroscleromorpha</taxon>
        <taxon>Haplosclerida</taxon>
        <taxon>Niphatidae</taxon>
        <taxon>Amphimedon</taxon>
    </lineage>
</organism>
<proteinExistence type="predicted"/>
<dbReference type="PANTHER" id="PTHR11697:SF230">
    <property type="entry name" value="ZINC FINGER, MYM DOMAIN CONTAINING 1"/>
    <property type="match status" value="1"/>
</dbReference>
<dbReference type="InterPro" id="IPR055298">
    <property type="entry name" value="AtLOH3-like"/>
</dbReference>
<reference evidence="2" key="1">
    <citation type="submission" date="2017-05" db="UniProtKB">
        <authorList>
            <consortium name="EnsemblMetazoa"/>
        </authorList>
    </citation>
    <scope>IDENTIFICATION</scope>
</reference>
<sequence>MIPSEECDKLLQEARLHTTIPPEQGLAMKADLCLPWRKLRVMKRWMKSWGANMASEEYSIKKDSAFCYPCSIFGSTSIGTSKPEKAFMSTGFCDWKHAKGCKGKLQCHNNSISHKQALVAWEQFKPLLKLDPLLSNLVKKEMSYYGKNGTTSKQLPRVFALVQFLYAFLSSSKAHVTFVEMQNQLHPQKQTRQLQMLSDTRWACRYLALDVIAFDSVVATLESIAECNDKAKAIEATGLLHQVKTFKFVSCLIIFLRIIRITKALSDQLQKRDIDLAVADDLVFSTADTLKGMRSDTTWKQIYKYMIGVAKLYIIDTELPKRKRRRPNVIKGFVSLESSGRTECLDNSEVFRVNIYFPVLDVMSSEIDHRFTQIPPAKRHLCQCMTSTLIF</sequence>
<dbReference type="SMART" id="SM00597">
    <property type="entry name" value="ZnF_TTF"/>
    <property type="match status" value="1"/>
</dbReference>
<evidence type="ECO:0000313" key="2">
    <source>
        <dbReference type="EnsemblMetazoa" id="Aqu2.1.38830_001"/>
    </source>
</evidence>
<dbReference type="InParanoid" id="A0A1X7VEV1"/>
<accession>A0A1X7VEV1</accession>
<protein>
    <recommendedName>
        <fullName evidence="1">TTF-type domain-containing protein</fullName>
    </recommendedName>
</protein>